<name>A0A1V9FYF4_9BACT</name>
<evidence type="ECO:0000256" key="6">
    <source>
        <dbReference type="ARBA" id="ARBA00022837"/>
    </source>
</evidence>
<sequence>MRKLYSAALLLLLSGLATPALCKIYYVATGGNDANTGTISSPFLTIQRAQTSAAAGDTVYIRGGTYAMSVSQVAQYSSIWAYVTLLNKSGTSGNRIKYWNYPNEKPVFNYTNVNPSGYRIHAFQVTGSWIHIRGIEVVGVQVNITTHTQSECFENQGSNNIYEQLSMHDGKAIGFYLTRGGNNLILNCDAYNNWDNVSENGLGGNTDGFGFHPNNDLVGYTGNVFRGCRAWFNSDDGFDCINAFEAGTFENCWSFYNGYSTAFASLGDGNGFKIGGFGVSDFSNLPATIPRHTVRNCLAIRNKANGFYANHHLGGNNWYNNSAYYNAVNYNMLNRSSDYASDVPGYDHNLKNNLGWGARSTEYSNLNTSTSNVSYNYFTLSVTVNSSDFLSVDQSLLTAARQSDGSLPVNNFMRLATSSDCINKGTNVGLAYNGSAPDLGCFESAVTTREATAPEEVANDPFTNGLVVFPNPIKGKIVARYSLARVSKVHLSLYDAKGALLAVLLDREQAAGNYSFPVGEKYFKTAGTYFMRLRTGEHTETVSLVK</sequence>
<feature type="domain" description="Pel9A-like right handed beta-helix region" evidence="10">
    <location>
        <begin position="21"/>
        <end position="361"/>
    </location>
</feature>
<reference evidence="11 12" key="1">
    <citation type="submission" date="2016-03" db="EMBL/GenBank/DDBJ databases">
        <title>Niastella vici sp. nov., isolated from farmland soil.</title>
        <authorList>
            <person name="Chen L."/>
            <person name="Wang D."/>
            <person name="Yang S."/>
            <person name="Wang G."/>
        </authorList>
    </citation>
    <scope>NUCLEOTIDE SEQUENCE [LARGE SCALE GENOMIC DNA]</scope>
    <source>
        <strain evidence="11 12">DJ57</strain>
    </source>
</reference>
<evidence type="ECO:0000256" key="8">
    <source>
        <dbReference type="ARBA" id="ARBA00038263"/>
    </source>
</evidence>
<dbReference type="InterPro" id="IPR012334">
    <property type="entry name" value="Pectin_lyas_fold"/>
</dbReference>
<dbReference type="OrthoDB" id="8660908at2"/>
<dbReference type="Gene3D" id="2.160.20.10">
    <property type="entry name" value="Single-stranded right-handed beta-helix, Pectin lyase-like"/>
    <property type="match status" value="1"/>
</dbReference>
<evidence type="ECO:0000256" key="5">
    <source>
        <dbReference type="ARBA" id="ARBA00022729"/>
    </source>
</evidence>
<gene>
    <name evidence="11" type="ORF">A3860_23915</name>
</gene>
<dbReference type="InterPro" id="IPR053868">
    <property type="entry name" value="Pel9A-like_beta_helix"/>
</dbReference>
<dbReference type="InterPro" id="IPR052052">
    <property type="entry name" value="Polysaccharide_Lyase_9"/>
</dbReference>
<evidence type="ECO:0000256" key="3">
    <source>
        <dbReference type="ARBA" id="ARBA00022525"/>
    </source>
</evidence>
<evidence type="ECO:0000256" key="2">
    <source>
        <dbReference type="ARBA" id="ARBA00004613"/>
    </source>
</evidence>
<dbReference type="STRING" id="1703345.A3860_23915"/>
<comment type="similarity">
    <text evidence="8">Belongs to the polysaccharide lyase 9 family.</text>
</comment>
<keyword evidence="6" id="KW-0106">Calcium</keyword>
<comment type="cofactor">
    <cofactor evidence="1">
        <name>Ca(2+)</name>
        <dbReference type="ChEBI" id="CHEBI:29108"/>
    </cofactor>
</comment>
<dbReference type="SUPFAM" id="SSF51126">
    <property type="entry name" value="Pectin lyase-like"/>
    <property type="match status" value="1"/>
</dbReference>
<evidence type="ECO:0000256" key="9">
    <source>
        <dbReference type="SAM" id="SignalP"/>
    </source>
</evidence>
<keyword evidence="5 9" id="KW-0732">Signal</keyword>
<dbReference type="RefSeq" id="WP_081147657.1">
    <property type="nucleotide sequence ID" value="NZ_LVYD01000045.1"/>
</dbReference>
<protein>
    <recommendedName>
        <fullName evidence="10">Pel9A-like right handed beta-helix region domain-containing protein</fullName>
    </recommendedName>
</protein>
<dbReference type="InterPro" id="IPR011050">
    <property type="entry name" value="Pectin_lyase_fold/virulence"/>
</dbReference>
<evidence type="ECO:0000313" key="12">
    <source>
        <dbReference type="Proteomes" id="UP000192796"/>
    </source>
</evidence>
<keyword evidence="7" id="KW-0456">Lyase</keyword>
<evidence type="ECO:0000313" key="11">
    <source>
        <dbReference type="EMBL" id="OQP63395.1"/>
    </source>
</evidence>
<dbReference type="GO" id="GO:0016837">
    <property type="term" value="F:carbon-oxygen lyase activity, acting on polysaccharides"/>
    <property type="evidence" value="ECO:0007669"/>
    <property type="project" value="TreeGrafter"/>
</dbReference>
<accession>A0A1V9FYF4</accession>
<keyword evidence="4" id="KW-0479">Metal-binding</keyword>
<evidence type="ECO:0000256" key="7">
    <source>
        <dbReference type="ARBA" id="ARBA00023239"/>
    </source>
</evidence>
<dbReference type="PANTHER" id="PTHR40088">
    <property type="entry name" value="PECTATE LYASE (EUROFUNG)"/>
    <property type="match status" value="1"/>
</dbReference>
<comment type="subcellular location">
    <subcellularLocation>
        <location evidence="2">Secreted</location>
    </subcellularLocation>
</comment>
<keyword evidence="3" id="KW-0964">Secreted</keyword>
<dbReference type="AlphaFoldDB" id="A0A1V9FYF4"/>
<dbReference type="Proteomes" id="UP000192796">
    <property type="component" value="Unassembled WGS sequence"/>
</dbReference>
<dbReference type="InterPro" id="IPR026444">
    <property type="entry name" value="Secre_tail"/>
</dbReference>
<dbReference type="EMBL" id="LVYD01000045">
    <property type="protein sequence ID" value="OQP63395.1"/>
    <property type="molecule type" value="Genomic_DNA"/>
</dbReference>
<comment type="caution">
    <text evidence="11">The sequence shown here is derived from an EMBL/GenBank/DDBJ whole genome shotgun (WGS) entry which is preliminary data.</text>
</comment>
<proteinExistence type="inferred from homology"/>
<dbReference type="Pfam" id="PF22842">
    <property type="entry name" value="Pel9A-like_beta_helix"/>
    <property type="match status" value="1"/>
</dbReference>
<evidence type="ECO:0000259" key="10">
    <source>
        <dbReference type="Pfam" id="PF22842"/>
    </source>
</evidence>
<feature type="signal peptide" evidence="9">
    <location>
        <begin position="1"/>
        <end position="22"/>
    </location>
</feature>
<dbReference type="GO" id="GO:0005576">
    <property type="term" value="C:extracellular region"/>
    <property type="evidence" value="ECO:0007669"/>
    <property type="project" value="UniProtKB-SubCell"/>
</dbReference>
<evidence type="ECO:0000256" key="4">
    <source>
        <dbReference type="ARBA" id="ARBA00022723"/>
    </source>
</evidence>
<keyword evidence="12" id="KW-1185">Reference proteome</keyword>
<feature type="chain" id="PRO_5012370625" description="Pel9A-like right handed beta-helix region domain-containing protein" evidence="9">
    <location>
        <begin position="23"/>
        <end position="546"/>
    </location>
</feature>
<dbReference type="GO" id="GO:0046872">
    <property type="term" value="F:metal ion binding"/>
    <property type="evidence" value="ECO:0007669"/>
    <property type="project" value="UniProtKB-KW"/>
</dbReference>
<organism evidence="11 12">
    <name type="scientific">Niastella vici</name>
    <dbReference type="NCBI Taxonomy" id="1703345"/>
    <lineage>
        <taxon>Bacteria</taxon>
        <taxon>Pseudomonadati</taxon>
        <taxon>Bacteroidota</taxon>
        <taxon>Chitinophagia</taxon>
        <taxon>Chitinophagales</taxon>
        <taxon>Chitinophagaceae</taxon>
        <taxon>Niastella</taxon>
    </lineage>
</organism>
<dbReference type="PANTHER" id="PTHR40088:SF1">
    <property type="entry name" value="PECTATE LYASE PEL9"/>
    <property type="match status" value="1"/>
</dbReference>
<evidence type="ECO:0000256" key="1">
    <source>
        <dbReference type="ARBA" id="ARBA00001913"/>
    </source>
</evidence>
<dbReference type="NCBIfam" id="TIGR04183">
    <property type="entry name" value="Por_Secre_tail"/>
    <property type="match status" value="1"/>
</dbReference>